<protein>
    <submittedName>
        <fullName evidence="1">Uncharacterized protein</fullName>
    </submittedName>
</protein>
<organism evidence="1 2">
    <name type="scientific">Microtetraspora fusca</name>
    <dbReference type="NCBI Taxonomy" id="1997"/>
    <lineage>
        <taxon>Bacteria</taxon>
        <taxon>Bacillati</taxon>
        <taxon>Actinomycetota</taxon>
        <taxon>Actinomycetes</taxon>
        <taxon>Streptosporangiales</taxon>
        <taxon>Streptosporangiaceae</taxon>
        <taxon>Microtetraspora</taxon>
    </lineage>
</organism>
<dbReference type="EMBL" id="JBIAXI010000013">
    <property type="protein sequence ID" value="MFF4775505.1"/>
    <property type="molecule type" value="Genomic_DNA"/>
</dbReference>
<reference evidence="1 2" key="1">
    <citation type="submission" date="2024-10" db="EMBL/GenBank/DDBJ databases">
        <title>The Natural Products Discovery Center: Release of the First 8490 Sequenced Strains for Exploring Actinobacteria Biosynthetic Diversity.</title>
        <authorList>
            <person name="Kalkreuter E."/>
            <person name="Kautsar S.A."/>
            <person name="Yang D."/>
            <person name="Bader C.D."/>
            <person name="Teijaro C.N."/>
            <person name="Fluegel L."/>
            <person name="Davis C.M."/>
            <person name="Simpson J.R."/>
            <person name="Lauterbach L."/>
            <person name="Steele A.D."/>
            <person name="Gui C."/>
            <person name="Meng S."/>
            <person name="Li G."/>
            <person name="Viehrig K."/>
            <person name="Ye F."/>
            <person name="Su P."/>
            <person name="Kiefer A.F."/>
            <person name="Nichols A."/>
            <person name="Cepeda A.J."/>
            <person name="Yan W."/>
            <person name="Fan B."/>
            <person name="Jiang Y."/>
            <person name="Adhikari A."/>
            <person name="Zheng C.-J."/>
            <person name="Schuster L."/>
            <person name="Cowan T.M."/>
            <person name="Smanski M.J."/>
            <person name="Chevrette M.G."/>
            <person name="De Carvalho L.P.S."/>
            <person name="Shen B."/>
        </authorList>
    </citation>
    <scope>NUCLEOTIDE SEQUENCE [LARGE SCALE GENOMIC DNA]</scope>
    <source>
        <strain evidence="1 2">NPDC001281</strain>
    </source>
</reference>
<evidence type="ECO:0000313" key="1">
    <source>
        <dbReference type="EMBL" id="MFF4775505.1"/>
    </source>
</evidence>
<gene>
    <name evidence="1" type="ORF">ACFY05_21875</name>
</gene>
<evidence type="ECO:0000313" key="2">
    <source>
        <dbReference type="Proteomes" id="UP001602119"/>
    </source>
</evidence>
<dbReference type="RefSeq" id="WP_387343728.1">
    <property type="nucleotide sequence ID" value="NZ_JBIAXI010000013.1"/>
</dbReference>
<accession>A0ABW6V848</accession>
<dbReference type="Proteomes" id="UP001602119">
    <property type="component" value="Unassembled WGS sequence"/>
</dbReference>
<sequence>MTSSAKDRAGGSRSRRAPAVAGVLTLLALVATASFPLGLPEAFSEVWTGVASPEPPLDSDGCPTAWVDNWHFDGPPGPLVPSEGATSVTLCELVTSQHQDPLLPPERDLGVPRTLTVGVSSMIAILNALPTRAEDDARIRAREKAAGRPVPVDLPRGCNAVGFLTELSFSVRYAGGPPAVVRLDRNCGTASHAGRVRLLDGGRSVVHGGQPMETFLALYREQLASTAGAVEPPACATAPLARRMENRTYADAPRDDIRRNRGRAGHLPTRLVAVTACRYVRDGDRMRLRGHRTLRDGLEPVRALLNDATAVQVRTNGGGEEVINNTECGRSGPGATGVRDLDVVWAADLTGAVVEVRVWRSPCRAVVADLGGRLAPKALLDTLDSWLNR</sequence>
<proteinExistence type="predicted"/>
<comment type="caution">
    <text evidence="1">The sequence shown here is derived from an EMBL/GenBank/DDBJ whole genome shotgun (WGS) entry which is preliminary data.</text>
</comment>
<keyword evidence="2" id="KW-1185">Reference proteome</keyword>
<name>A0ABW6V848_MICFU</name>